<feature type="domain" description="Ribosomal RNA small subunit methyltransferase E methyltransferase" evidence="11">
    <location>
        <begin position="73"/>
        <end position="226"/>
    </location>
</feature>
<sequence length="230" mass="24533">MSDRFYLPTPPADGQATLDGPEAHHLLHVMRAQPGDSITLFDGQGGEYPATIEKCGRSEVLLEVGERLELSRELAIRITVGVALPKGDRQKWLVEKLTELGATRLAILSTERSVADLKGKSLEKLRRGVVEASKQCGRNTLMQIDEPQPLAEFVAGASGTRVIAHPTGQPLSSVEFADQVSLLIGPEGGFTDEEVALAIDQGWQCVGLGSSILRIETAALALVAVVASNS</sequence>
<evidence type="ECO:0000256" key="4">
    <source>
        <dbReference type="ARBA" id="ARBA00022552"/>
    </source>
</evidence>
<dbReference type="Gene3D" id="3.40.1280.10">
    <property type="match status" value="1"/>
</dbReference>
<evidence type="ECO:0000256" key="7">
    <source>
        <dbReference type="ARBA" id="ARBA00022691"/>
    </source>
</evidence>
<dbReference type="InterPro" id="IPR006700">
    <property type="entry name" value="RsmE"/>
</dbReference>
<dbReference type="PIRSF" id="PIRSF015601">
    <property type="entry name" value="MTase_slr0722"/>
    <property type="match status" value="1"/>
</dbReference>
<dbReference type="Proteomes" id="UP001155241">
    <property type="component" value="Unassembled WGS sequence"/>
</dbReference>
<dbReference type="EC" id="2.1.1.193" evidence="10"/>
<reference evidence="13" key="1">
    <citation type="submission" date="2022-06" db="EMBL/GenBank/DDBJ databases">
        <title>Aeoliella straminimaris, a novel planctomycete from sediments.</title>
        <authorList>
            <person name="Vitorino I.R."/>
            <person name="Lage O.M."/>
        </authorList>
    </citation>
    <scope>NUCLEOTIDE SEQUENCE</scope>
    <source>
        <strain evidence="13">ICT_H6.2</strain>
    </source>
</reference>
<evidence type="ECO:0000313" key="13">
    <source>
        <dbReference type="EMBL" id="MCO6044980.1"/>
    </source>
</evidence>
<comment type="similarity">
    <text evidence="2 10">Belongs to the RNA methyltransferase RsmE family.</text>
</comment>
<keyword evidence="14" id="KW-1185">Reference proteome</keyword>
<evidence type="ECO:0000313" key="14">
    <source>
        <dbReference type="Proteomes" id="UP001155241"/>
    </source>
</evidence>
<evidence type="ECO:0000256" key="10">
    <source>
        <dbReference type="PIRNR" id="PIRNR015601"/>
    </source>
</evidence>
<keyword evidence="7 10" id="KW-0949">S-adenosyl-L-methionine</keyword>
<comment type="function">
    <text evidence="8 10">Specifically methylates the N3 position of the uracil ring of uridine 1498 (m3U1498) in 16S rRNA. Acts on the fully assembled 30S ribosomal subunit.</text>
</comment>
<dbReference type="PANTHER" id="PTHR30027:SF3">
    <property type="entry name" value="16S RRNA (URACIL(1498)-N(3))-METHYLTRANSFERASE"/>
    <property type="match status" value="1"/>
</dbReference>
<comment type="catalytic activity">
    <reaction evidence="9 10">
        <text>uridine(1498) in 16S rRNA + S-adenosyl-L-methionine = N(3)-methyluridine(1498) in 16S rRNA + S-adenosyl-L-homocysteine + H(+)</text>
        <dbReference type="Rhea" id="RHEA:42920"/>
        <dbReference type="Rhea" id="RHEA-COMP:10283"/>
        <dbReference type="Rhea" id="RHEA-COMP:10284"/>
        <dbReference type="ChEBI" id="CHEBI:15378"/>
        <dbReference type="ChEBI" id="CHEBI:57856"/>
        <dbReference type="ChEBI" id="CHEBI:59789"/>
        <dbReference type="ChEBI" id="CHEBI:65315"/>
        <dbReference type="ChEBI" id="CHEBI:74502"/>
        <dbReference type="EC" id="2.1.1.193"/>
    </reaction>
</comment>
<dbReference type="InterPro" id="IPR029026">
    <property type="entry name" value="tRNA_m1G_MTases_N"/>
</dbReference>
<evidence type="ECO:0000256" key="3">
    <source>
        <dbReference type="ARBA" id="ARBA00022490"/>
    </source>
</evidence>
<evidence type="ECO:0000256" key="8">
    <source>
        <dbReference type="ARBA" id="ARBA00025699"/>
    </source>
</evidence>
<gene>
    <name evidence="13" type="ORF">NG895_13805</name>
</gene>
<organism evidence="13 14">
    <name type="scientific">Aeoliella straminimaris</name>
    <dbReference type="NCBI Taxonomy" id="2954799"/>
    <lineage>
        <taxon>Bacteria</taxon>
        <taxon>Pseudomonadati</taxon>
        <taxon>Planctomycetota</taxon>
        <taxon>Planctomycetia</taxon>
        <taxon>Pirellulales</taxon>
        <taxon>Lacipirellulaceae</taxon>
        <taxon>Aeoliella</taxon>
    </lineage>
</organism>
<keyword evidence="6 10" id="KW-0808">Transferase</keyword>
<dbReference type="InterPro" id="IPR046886">
    <property type="entry name" value="RsmE_MTase_dom"/>
</dbReference>
<dbReference type="InterPro" id="IPR046887">
    <property type="entry name" value="RsmE_PUA-like"/>
</dbReference>
<evidence type="ECO:0000256" key="6">
    <source>
        <dbReference type="ARBA" id="ARBA00022679"/>
    </source>
</evidence>
<dbReference type="AlphaFoldDB" id="A0A9X2JGF2"/>
<evidence type="ECO:0000256" key="2">
    <source>
        <dbReference type="ARBA" id="ARBA00005528"/>
    </source>
</evidence>
<dbReference type="Pfam" id="PF04452">
    <property type="entry name" value="Methyltrans_RNA"/>
    <property type="match status" value="1"/>
</dbReference>
<dbReference type="CDD" id="cd18084">
    <property type="entry name" value="RsmE-like"/>
    <property type="match status" value="1"/>
</dbReference>
<keyword evidence="4 10" id="KW-0698">rRNA processing</keyword>
<evidence type="ECO:0000256" key="1">
    <source>
        <dbReference type="ARBA" id="ARBA00004496"/>
    </source>
</evidence>
<dbReference type="RefSeq" id="WP_252853093.1">
    <property type="nucleotide sequence ID" value="NZ_JAMXLR010000051.1"/>
</dbReference>
<accession>A0A9X2JGF2</accession>
<name>A0A9X2JGF2_9BACT</name>
<dbReference type="InterPro" id="IPR015947">
    <property type="entry name" value="PUA-like_sf"/>
</dbReference>
<protein>
    <recommendedName>
        <fullName evidence="10">Ribosomal RNA small subunit methyltransferase E</fullName>
        <ecNumber evidence="10">2.1.1.193</ecNumber>
    </recommendedName>
</protein>
<keyword evidence="5 10" id="KW-0489">Methyltransferase</keyword>
<feature type="domain" description="Ribosomal RNA small subunit methyltransferase E PUA-like" evidence="12">
    <location>
        <begin position="18"/>
        <end position="64"/>
    </location>
</feature>
<dbReference type="NCBIfam" id="TIGR00046">
    <property type="entry name" value="RsmE family RNA methyltransferase"/>
    <property type="match status" value="1"/>
</dbReference>
<dbReference type="PANTHER" id="PTHR30027">
    <property type="entry name" value="RIBOSOMAL RNA SMALL SUBUNIT METHYLTRANSFERASE E"/>
    <property type="match status" value="1"/>
</dbReference>
<comment type="caution">
    <text evidence="13">The sequence shown here is derived from an EMBL/GenBank/DDBJ whole genome shotgun (WGS) entry which is preliminary data.</text>
</comment>
<evidence type="ECO:0000259" key="12">
    <source>
        <dbReference type="Pfam" id="PF20260"/>
    </source>
</evidence>
<dbReference type="SUPFAM" id="SSF88697">
    <property type="entry name" value="PUA domain-like"/>
    <property type="match status" value="1"/>
</dbReference>
<dbReference type="GO" id="GO:0070042">
    <property type="term" value="F:rRNA (uridine-N3-)-methyltransferase activity"/>
    <property type="evidence" value="ECO:0007669"/>
    <property type="project" value="TreeGrafter"/>
</dbReference>
<dbReference type="InterPro" id="IPR029028">
    <property type="entry name" value="Alpha/beta_knot_MTases"/>
</dbReference>
<proteinExistence type="inferred from homology"/>
<evidence type="ECO:0000259" key="11">
    <source>
        <dbReference type="Pfam" id="PF04452"/>
    </source>
</evidence>
<dbReference type="GO" id="GO:0070475">
    <property type="term" value="P:rRNA base methylation"/>
    <property type="evidence" value="ECO:0007669"/>
    <property type="project" value="TreeGrafter"/>
</dbReference>
<dbReference type="SUPFAM" id="SSF75217">
    <property type="entry name" value="alpha/beta knot"/>
    <property type="match status" value="1"/>
</dbReference>
<dbReference type="Pfam" id="PF20260">
    <property type="entry name" value="PUA_4"/>
    <property type="match status" value="1"/>
</dbReference>
<dbReference type="EMBL" id="JAMXLR010000051">
    <property type="protein sequence ID" value="MCO6044980.1"/>
    <property type="molecule type" value="Genomic_DNA"/>
</dbReference>
<dbReference type="NCBIfam" id="NF008692">
    <property type="entry name" value="PRK11713.1-5"/>
    <property type="match status" value="1"/>
</dbReference>
<comment type="subcellular location">
    <subcellularLocation>
        <location evidence="1 10">Cytoplasm</location>
    </subcellularLocation>
</comment>
<evidence type="ECO:0000256" key="5">
    <source>
        <dbReference type="ARBA" id="ARBA00022603"/>
    </source>
</evidence>
<keyword evidence="3 10" id="KW-0963">Cytoplasm</keyword>
<evidence type="ECO:0000256" key="9">
    <source>
        <dbReference type="ARBA" id="ARBA00047944"/>
    </source>
</evidence>
<dbReference type="GO" id="GO:0005737">
    <property type="term" value="C:cytoplasm"/>
    <property type="evidence" value="ECO:0007669"/>
    <property type="project" value="UniProtKB-SubCell"/>
</dbReference>